<dbReference type="AlphaFoldDB" id="A0A857JA92"/>
<dbReference type="InterPro" id="IPR010982">
    <property type="entry name" value="Lambda_DNA-bd_dom_sf"/>
</dbReference>
<evidence type="ECO:0000259" key="1">
    <source>
        <dbReference type="PROSITE" id="PS50943"/>
    </source>
</evidence>
<protein>
    <submittedName>
        <fullName evidence="2">Helix-turn-helix domain-containing protein</fullName>
    </submittedName>
</protein>
<dbReference type="InterPro" id="IPR001387">
    <property type="entry name" value="Cro/C1-type_HTH"/>
</dbReference>
<evidence type="ECO:0000313" key="3">
    <source>
        <dbReference type="Proteomes" id="UP000464787"/>
    </source>
</evidence>
<dbReference type="Proteomes" id="UP000464787">
    <property type="component" value="Chromosome"/>
</dbReference>
<dbReference type="Gene3D" id="1.10.260.40">
    <property type="entry name" value="lambda repressor-like DNA-binding domains"/>
    <property type="match status" value="1"/>
</dbReference>
<evidence type="ECO:0000313" key="2">
    <source>
        <dbReference type="EMBL" id="QHI99668.1"/>
    </source>
</evidence>
<dbReference type="RefSeq" id="WP_160553479.1">
    <property type="nucleotide sequence ID" value="NZ_CP047650.1"/>
</dbReference>
<dbReference type="PROSITE" id="PS50943">
    <property type="entry name" value="HTH_CROC1"/>
    <property type="match status" value="1"/>
</dbReference>
<sequence>MNDFTVRTAQQLPMLLQAFRKQSGMTQAEAALRLGVTQQTLSALERNAEKVGTGRLLRLLGILGVELVLRRPEPENQHMVAEAAPDLKW</sequence>
<organism evidence="2 3">
    <name type="scientific">Xylophilus rhododendri</name>
    <dbReference type="NCBI Taxonomy" id="2697032"/>
    <lineage>
        <taxon>Bacteria</taxon>
        <taxon>Pseudomonadati</taxon>
        <taxon>Pseudomonadota</taxon>
        <taxon>Betaproteobacteria</taxon>
        <taxon>Burkholderiales</taxon>
        <taxon>Xylophilus</taxon>
    </lineage>
</organism>
<dbReference type="Pfam" id="PF01381">
    <property type="entry name" value="HTH_3"/>
    <property type="match status" value="1"/>
</dbReference>
<name>A0A857JA92_9BURK</name>
<reference evidence="2 3" key="1">
    <citation type="submission" date="2020-01" db="EMBL/GenBank/DDBJ databases">
        <title>Genome sequencing of strain KACC 21265.</title>
        <authorList>
            <person name="Heo J."/>
            <person name="Kim S.-J."/>
            <person name="Kim J.-S."/>
            <person name="Hong S.-B."/>
            <person name="Kwon S.-W."/>
        </authorList>
    </citation>
    <scope>NUCLEOTIDE SEQUENCE [LARGE SCALE GENOMIC DNA]</scope>
    <source>
        <strain evidence="2 3">KACC 21265</strain>
    </source>
</reference>
<dbReference type="GO" id="GO:0003677">
    <property type="term" value="F:DNA binding"/>
    <property type="evidence" value="ECO:0007669"/>
    <property type="project" value="InterPro"/>
</dbReference>
<proteinExistence type="predicted"/>
<dbReference type="KEGG" id="xyk:GT347_17810"/>
<keyword evidence="3" id="KW-1185">Reference proteome</keyword>
<accession>A0A857JA92</accession>
<dbReference type="SUPFAM" id="SSF47413">
    <property type="entry name" value="lambda repressor-like DNA-binding domains"/>
    <property type="match status" value="1"/>
</dbReference>
<dbReference type="EMBL" id="CP047650">
    <property type="protein sequence ID" value="QHI99668.1"/>
    <property type="molecule type" value="Genomic_DNA"/>
</dbReference>
<feature type="domain" description="HTH cro/C1-type" evidence="1">
    <location>
        <begin position="16"/>
        <end position="70"/>
    </location>
</feature>
<dbReference type="SMART" id="SM00530">
    <property type="entry name" value="HTH_XRE"/>
    <property type="match status" value="1"/>
</dbReference>
<dbReference type="CDD" id="cd00093">
    <property type="entry name" value="HTH_XRE"/>
    <property type="match status" value="1"/>
</dbReference>
<gene>
    <name evidence="2" type="ORF">GT347_17810</name>
</gene>